<dbReference type="Proteomes" id="UP000708208">
    <property type="component" value="Unassembled WGS sequence"/>
</dbReference>
<evidence type="ECO:0000313" key="3">
    <source>
        <dbReference type="Proteomes" id="UP000708208"/>
    </source>
</evidence>
<reference evidence="2" key="1">
    <citation type="submission" date="2021-06" db="EMBL/GenBank/DDBJ databases">
        <authorList>
            <person name="Hodson N. C."/>
            <person name="Mongue J. A."/>
            <person name="Jaron S. K."/>
        </authorList>
    </citation>
    <scope>NUCLEOTIDE SEQUENCE</scope>
</reference>
<feature type="non-terminal residue" evidence="2">
    <location>
        <position position="1"/>
    </location>
</feature>
<feature type="domain" description="Integrase catalytic" evidence="1">
    <location>
        <begin position="303"/>
        <end position="430"/>
    </location>
</feature>
<proteinExistence type="predicted"/>
<evidence type="ECO:0000259" key="1">
    <source>
        <dbReference type="PROSITE" id="PS50994"/>
    </source>
</evidence>
<dbReference type="GO" id="GO:0005198">
    <property type="term" value="F:structural molecule activity"/>
    <property type="evidence" value="ECO:0007669"/>
    <property type="project" value="InterPro"/>
</dbReference>
<name>A0A8J2P7S4_9HEXA</name>
<dbReference type="AlphaFoldDB" id="A0A8J2P7S4"/>
<gene>
    <name evidence="2" type="ORF">AFUS01_LOCUS28439</name>
</gene>
<sequence length="430" mass="48106">MDYRYQRYLRCMEVMPEPAGTSSPTYGRGIINSMINNLPFEMHMPGYNYLGPGTKLEKRLNAGSQPINKLDELAMNHDIAYSKSKNLDDRHAADYDLQEGAWNRVLADDAGFGEKAVAWLTTNAMKAKRALGAGLLTKYPVSLEPAEQEKLAAAVQAQKGVSLKVSTIRTKESVMSESYLPLTKSQIANLKKGGSGKKTIRLSAAQVEKVKSGGYLKTMLQYGPAAIGAVSALVNLFKSKEKDGKGVYINKKPRGSGVYINKKPKSGEGVYINKKPKGSGVYINKKPKSGEGVYINKKPKALELHKPVIKKFKTRQIITKGIDHIWQADLLIMSQYKKENDGYTNILNVIDCFSKYVWCIPLKSKSAKDVTEAFCKILESKRPNRKPELLHVDRGKEFVNSTFKKLLKEYNITMYHTFTEIKAAMVERFN</sequence>
<evidence type="ECO:0000313" key="2">
    <source>
        <dbReference type="EMBL" id="CAG7817901.1"/>
    </source>
</evidence>
<keyword evidence="3" id="KW-1185">Reference proteome</keyword>
<organism evidence="2 3">
    <name type="scientific">Allacma fusca</name>
    <dbReference type="NCBI Taxonomy" id="39272"/>
    <lineage>
        <taxon>Eukaryota</taxon>
        <taxon>Metazoa</taxon>
        <taxon>Ecdysozoa</taxon>
        <taxon>Arthropoda</taxon>
        <taxon>Hexapoda</taxon>
        <taxon>Collembola</taxon>
        <taxon>Symphypleona</taxon>
        <taxon>Sminthuridae</taxon>
        <taxon>Allacma</taxon>
    </lineage>
</organism>
<dbReference type="Pfam" id="PF00665">
    <property type="entry name" value="rve"/>
    <property type="match status" value="1"/>
</dbReference>
<dbReference type="PROSITE" id="PS50994">
    <property type="entry name" value="INTEGRASE"/>
    <property type="match status" value="1"/>
</dbReference>
<dbReference type="EMBL" id="CAJVCH010406505">
    <property type="protein sequence ID" value="CAG7817901.1"/>
    <property type="molecule type" value="Genomic_DNA"/>
</dbReference>
<comment type="caution">
    <text evidence="2">The sequence shown here is derived from an EMBL/GenBank/DDBJ whole genome shotgun (WGS) entry which is preliminary data.</text>
</comment>
<dbReference type="GO" id="GO:0015074">
    <property type="term" value="P:DNA integration"/>
    <property type="evidence" value="ECO:0007669"/>
    <property type="project" value="InterPro"/>
</dbReference>
<dbReference type="InterPro" id="IPR001584">
    <property type="entry name" value="Integrase_cat-core"/>
</dbReference>
<dbReference type="OrthoDB" id="6726770at2759"/>
<dbReference type="InterPro" id="IPR013607">
    <property type="entry name" value="Phospholipase_A2-like"/>
</dbReference>
<dbReference type="Pfam" id="PF08398">
    <property type="entry name" value="Phospholip_A2_4"/>
    <property type="match status" value="1"/>
</dbReference>
<dbReference type="PANTHER" id="PTHR46585">
    <property type="entry name" value="INTEGRASE CORE DOMAIN CONTAINING PROTEIN"/>
    <property type="match status" value="1"/>
</dbReference>
<accession>A0A8J2P7S4</accession>
<dbReference type="PANTHER" id="PTHR46585:SF1">
    <property type="entry name" value="CHROMO DOMAIN-CONTAINING PROTEIN"/>
    <property type="match status" value="1"/>
</dbReference>
<protein>
    <recommendedName>
        <fullName evidence="1">Integrase catalytic domain-containing protein</fullName>
    </recommendedName>
</protein>